<name>G0MUC2_CAEBE</name>
<dbReference type="InterPro" id="IPR053079">
    <property type="entry name" value="SPS2_domain"/>
</dbReference>
<dbReference type="Pfam" id="PF01030">
    <property type="entry name" value="Recep_L_domain"/>
    <property type="match status" value="2"/>
</dbReference>
<evidence type="ECO:0000259" key="2">
    <source>
        <dbReference type="Pfam" id="PF01030"/>
    </source>
</evidence>
<dbReference type="AlphaFoldDB" id="G0MUC2"/>
<feature type="domain" description="Receptor L-domain" evidence="2">
    <location>
        <begin position="56"/>
        <end position="161"/>
    </location>
</feature>
<dbReference type="Gene3D" id="3.80.20.20">
    <property type="entry name" value="Receptor L-domain"/>
    <property type="match status" value="2"/>
</dbReference>
<keyword evidence="1" id="KW-0732">Signal</keyword>
<sequence length="459" mass="53193">MIFQRILLFCTLPSIYCSNKYEQDLKHVLDSYMWKDPNCTFNHFEINSTTIKSFPQCSNVYGILVINEKTDLNLAQLQNRFKNLRKLYGGIIIENTNWTSVSIFPTNLYINLYCENYVFHIRNNSKLTDGQLLWDLDWIPNENREDCDFRVENNPQLDMEYYCESENLEKLLKIRTSGNLKNCGCQGDQITSETLPSYSKCTKLFNGLKLSNITDLSSLSALSNIREIRGDIDIQNTSIQNLTFLENMLRWKGFQNFLHGSIIANFENLHPEFCVTIEEILKIFELQLSFVHFHGKVCDETGDIGDLILCRFKSMNELPNNCQIILGDFVIEKGDEDHFTKLPDLTLIIDSDPVFQIIGNKNLKNPTIETLWSIITRDEKREAVFQDNRPDIFPSGVCRLVTEFYGSVPADRKYRTRLNYIGGDCGEYVQVKSSEDRKIWSLLMSILAAQLLVYGRPNR</sequence>
<dbReference type="OrthoDB" id="5861701at2759"/>
<dbReference type="Proteomes" id="UP000008068">
    <property type="component" value="Unassembled WGS sequence"/>
</dbReference>
<dbReference type="InParanoid" id="G0MUC2"/>
<reference evidence="4" key="1">
    <citation type="submission" date="2011-07" db="EMBL/GenBank/DDBJ databases">
        <authorList>
            <consortium name="Caenorhabditis brenneri Sequencing and Analysis Consortium"/>
            <person name="Wilson R.K."/>
        </authorList>
    </citation>
    <scope>NUCLEOTIDE SEQUENCE [LARGE SCALE GENOMIC DNA]</scope>
    <source>
        <strain evidence="4">PB2801</strain>
    </source>
</reference>
<dbReference type="eggNOG" id="ENOG502TJFP">
    <property type="taxonomic scope" value="Eukaryota"/>
</dbReference>
<dbReference type="HOGENOM" id="CLU_028064_2_0_1"/>
<gene>
    <name evidence="3" type="ORF">CAEBREN_13600</name>
</gene>
<evidence type="ECO:0000313" key="3">
    <source>
        <dbReference type="EMBL" id="EGT44038.1"/>
    </source>
</evidence>
<dbReference type="SUPFAM" id="SSF52058">
    <property type="entry name" value="L domain-like"/>
    <property type="match status" value="3"/>
</dbReference>
<dbReference type="OMA" id="CESENLE"/>
<evidence type="ECO:0000313" key="4">
    <source>
        <dbReference type="Proteomes" id="UP000008068"/>
    </source>
</evidence>
<evidence type="ECO:0000256" key="1">
    <source>
        <dbReference type="SAM" id="SignalP"/>
    </source>
</evidence>
<dbReference type="InterPro" id="IPR036941">
    <property type="entry name" value="Rcpt_L-dom_sf"/>
</dbReference>
<accession>G0MUC2</accession>
<feature type="chain" id="PRO_5003404125" description="Receptor L-domain domain-containing protein" evidence="1">
    <location>
        <begin position="18"/>
        <end position="459"/>
    </location>
</feature>
<feature type="domain" description="Receptor L-domain" evidence="2">
    <location>
        <begin position="200"/>
        <end position="257"/>
    </location>
</feature>
<dbReference type="PANTHER" id="PTHR21662">
    <property type="entry name" value="RECEPTOR PROTEIN-TYROSINE KINASE"/>
    <property type="match status" value="1"/>
</dbReference>
<organism evidence="4">
    <name type="scientific">Caenorhabditis brenneri</name>
    <name type="common">Nematode worm</name>
    <dbReference type="NCBI Taxonomy" id="135651"/>
    <lineage>
        <taxon>Eukaryota</taxon>
        <taxon>Metazoa</taxon>
        <taxon>Ecdysozoa</taxon>
        <taxon>Nematoda</taxon>
        <taxon>Chromadorea</taxon>
        <taxon>Rhabditida</taxon>
        <taxon>Rhabditina</taxon>
        <taxon>Rhabditomorpha</taxon>
        <taxon>Rhabditoidea</taxon>
        <taxon>Rhabditidae</taxon>
        <taxon>Peloderinae</taxon>
        <taxon>Caenorhabditis</taxon>
    </lineage>
</organism>
<protein>
    <recommendedName>
        <fullName evidence="2">Receptor L-domain domain-containing protein</fullName>
    </recommendedName>
</protein>
<keyword evidence="4" id="KW-1185">Reference proteome</keyword>
<dbReference type="EMBL" id="GL379812">
    <property type="protein sequence ID" value="EGT44038.1"/>
    <property type="molecule type" value="Genomic_DNA"/>
</dbReference>
<proteinExistence type="predicted"/>
<dbReference type="InterPro" id="IPR000494">
    <property type="entry name" value="Rcpt_L-dom"/>
</dbReference>
<feature type="signal peptide" evidence="1">
    <location>
        <begin position="1"/>
        <end position="17"/>
    </location>
</feature>
<dbReference type="PANTHER" id="PTHR21662:SF14">
    <property type="entry name" value="INSULIN_EGF-RECEPTOR L DOMAIN PROTEIN-RELATED"/>
    <property type="match status" value="1"/>
</dbReference>